<evidence type="ECO:0000313" key="1">
    <source>
        <dbReference type="EMBL" id="TFA99398.1"/>
    </source>
</evidence>
<proteinExistence type="predicted"/>
<dbReference type="GeneID" id="300580427"/>
<comment type="caution">
    <text evidence="1">The sequence shown here is derived from an EMBL/GenBank/DDBJ whole genome shotgun (WGS) entry which is preliminary data.</text>
</comment>
<keyword evidence="2" id="KW-1185">Reference proteome</keyword>
<gene>
    <name evidence="1" type="ORF">CCMA1212_008869</name>
</gene>
<accession>A0ABY2GVB2</accession>
<dbReference type="EMBL" id="PPTA01000014">
    <property type="protein sequence ID" value="TFA99398.1"/>
    <property type="molecule type" value="Genomic_DNA"/>
</dbReference>
<evidence type="ECO:0000313" key="2">
    <source>
        <dbReference type="Proteomes" id="UP001642720"/>
    </source>
</evidence>
<organism evidence="1 2">
    <name type="scientific">Trichoderma ghanense</name>
    <dbReference type="NCBI Taxonomy" id="65468"/>
    <lineage>
        <taxon>Eukaryota</taxon>
        <taxon>Fungi</taxon>
        <taxon>Dikarya</taxon>
        <taxon>Ascomycota</taxon>
        <taxon>Pezizomycotina</taxon>
        <taxon>Sordariomycetes</taxon>
        <taxon>Hypocreomycetidae</taxon>
        <taxon>Hypocreales</taxon>
        <taxon>Hypocreaceae</taxon>
        <taxon>Trichoderma</taxon>
    </lineage>
</organism>
<protein>
    <submittedName>
        <fullName evidence="1">Uncharacterized protein</fullName>
    </submittedName>
</protein>
<dbReference type="Proteomes" id="UP001642720">
    <property type="component" value="Unassembled WGS sequence"/>
</dbReference>
<reference evidence="1 2" key="1">
    <citation type="submission" date="2018-01" db="EMBL/GenBank/DDBJ databases">
        <title>Genome characterization of the sugarcane-associated fungus Trichoderma ghanense CCMA-1212 and their application in lignocelulose bioconversion.</title>
        <authorList>
            <person name="Steindorff A.S."/>
            <person name="Mendes T.D."/>
            <person name="Vilela E.S.D."/>
            <person name="Rodrigues D.S."/>
            <person name="Formighieri E.F."/>
            <person name="Melo I.S."/>
            <person name="Favaro L.C.L."/>
        </authorList>
    </citation>
    <scope>NUCLEOTIDE SEQUENCE [LARGE SCALE GENOMIC DNA]</scope>
    <source>
        <strain evidence="1 2">CCMA-1212</strain>
    </source>
</reference>
<name>A0ABY2GVB2_9HYPO</name>
<sequence>MTFSTLADKEQGAAKWPACIWSLHPEQTYLARLGMDLGGGLPSHDAAKGGQHQRAGWRAGLLAIEGRTGSPSDMEEGMHWCPAAGSSTGQFVQGRQILPRRIGGSKVKSSTAINSQAIGSGKRHTAFITRSAQPAALRQVARRFAALAVESQPTRA</sequence>
<dbReference type="RefSeq" id="XP_073555600.1">
    <property type="nucleotide sequence ID" value="XM_073705977.1"/>
</dbReference>